<keyword evidence="2" id="KW-0804">Transcription</keyword>
<comment type="similarity">
    <text evidence="1">Belongs to the mTERF family.</text>
</comment>
<keyword evidence="3" id="KW-0809">Transit peptide</keyword>
<dbReference type="SMART" id="SM00733">
    <property type="entry name" value="Mterf"/>
    <property type="match status" value="4"/>
</dbReference>
<sequence>MIRQLRERIVPLFLHSLSRVPGPHTSSPLAPLHRYLSATASTVSPKHFDVEDYLVASCGLSRAQALKASKKISHLKAPSRPDAVLAFLAGLGVPRAEVAALVAADPQFLCASVERTLAPRVAELSDLGLSRSEVARFIPAALYSFRRCLVSRTVSSWLPVFGSFDKLLEGIRNNSGIFSSDFENVAKPNLDFLQQCGISACEIAGVNVYSSRLLVMKPKSLRVATERVEELGIKRNSRMFRRALCVVAFMSKQAVARKIGVLKKLGFAQHHVMLILRKAPLVLGVGEGKIRRVVDFLMRDIGLEAQYIAQRPALIMYSLERRLLPRHWLLNVLRAKGLRNLELTYYTASMAEKTFVQKFVHPYKDSVPGLAEDYASRCSGKAQTRLLVKDS</sequence>
<evidence type="ECO:0000256" key="1">
    <source>
        <dbReference type="ARBA" id="ARBA00007692"/>
    </source>
</evidence>
<dbReference type="InterPro" id="IPR003690">
    <property type="entry name" value="MTERF"/>
</dbReference>
<evidence type="ECO:0000256" key="2">
    <source>
        <dbReference type="ARBA" id="ARBA00022472"/>
    </source>
</evidence>
<dbReference type="Proteomes" id="UP000095767">
    <property type="component" value="Unassembled WGS sequence"/>
</dbReference>
<dbReference type="PANTHER" id="PTHR13068:SF83">
    <property type="entry name" value="OS06G0224500 PROTEIN"/>
    <property type="match status" value="1"/>
</dbReference>
<dbReference type="Pfam" id="PF02536">
    <property type="entry name" value="mTERF"/>
    <property type="match status" value="2"/>
</dbReference>
<dbReference type="Gene3D" id="1.25.70.10">
    <property type="entry name" value="Transcription termination factor 3, mitochondrial"/>
    <property type="match status" value="2"/>
</dbReference>
<keyword evidence="5" id="KW-1185">Reference proteome</keyword>
<dbReference type="AlphaFoldDB" id="A0A1E5WKF3"/>
<name>A0A1E5WKF3_9POAL</name>
<dbReference type="STRING" id="888268.A0A1E5WKF3"/>
<dbReference type="GO" id="GO:0006353">
    <property type="term" value="P:DNA-templated transcription termination"/>
    <property type="evidence" value="ECO:0007669"/>
    <property type="project" value="UniProtKB-KW"/>
</dbReference>
<proteinExistence type="inferred from homology"/>
<dbReference type="FunFam" id="1.25.70.10:FF:000001">
    <property type="entry name" value="Mitochondrial transcription termination factor-like"/>
    <property type="match status" value="1"/>
</dbReference>
<keyword evidence="2" id="KW-0806">Transcription termination</keyword>
<dbReference type="InterPro" id="IPR038538">
    <property type="entry name" value="MTERF_sf"/>
</dbReference>
<organism evidence="4 5">
    <name type="scientific">Dichanthelium oligosanthes</name>
    <dbReference type="NCBI Taxonomy" id="888268"/>
    <lineage>
        <taxon>Eukaryota</taxon>
        <taxon>Viridiplantae</taxon>
        <taxon>Streptophyta</taxon>
        <taxon>Embryophyta</taxon>
        <taxon>Tracheophyta</taxon>
        <taxon>Spermatophyta</taxon>
        <taxon>Magnoliopsida</taxon>
        <taxon>Liliopsida</taxon>
        <taxon>Poales</taxon>
        <taxon>Poaceae</taxon>
        <taxon>PACMAD clade</taxon>
        <taxon>Panicoideae</taxon>
        <taxon>Panicodae</taxon>
        <taxon>Paniceae</taxon>
        <taxon>Dichantheliinae</taxon>
        <taxon>Dichanthelium</taxon>
    </lineage>
</organism>
<accession>A0A1E5WKF3</accession>
<dbReference type="GO" id="GO:0003676">
    <property type="term" value="F:nucleic acid binding"/>
    <property type="evidence" value="ECO:0007669"/>
    <property type="project" value="InterPro"/>
</dbReference>
<evidence type="ECO:0000313" key="4">
    <source>
        <dbReference type="EMBL" id="OEL37833.1"/>
    </source>
</evidence>
<evidence type="ECO:0000256" key="3">
    <source>
        <dbReference type="ARBA" id="ARBA00022946"/>
    </source>
</evidence>
<dbReference type="EMBL" id="LWDX02004062">
    <property type="protein sequence ID" value="OEL37833.1"/>
    <property type="molecule type" value="Genomic_DNA"/>
</dbReference>
<dbReference type="PANTHER" id="PTHR13068">
    <property type="entry name" value="CGI-12 PROTEIN-RELATED"/>
    <property type="match status" value="1"/>
</dbReference>
<protein>
    <submittedName>
        <fullName evidence="4">Uncharacterized protein</fullName>
    </submittedName>
</protein>
<comment type="caution">
    <text evidence="4">The sequence shown here is derived from an EMBL/GenBank/DDBJ whole genome shotgun (WGS) entry which is preliminary data.</text>
</comment>
<keyword evidence="2" id="KW-0805">Transcription regulation</keyword>
<reference evidence="4 5" key="1">
    <citation type="submission" date="2016-09" db="EMBL/GenBank/DDBJ databases">
        <title>The draft genome of Dichanthelium oligosanthes: A C3 panicoid grass species.</title>
        <authorList>
            <person name="Studer A.J."/>
            <person name="Schnable J.C."/>
            <person name="Brutnell T.P."/>
        </authorList>
    </citation>
    <scope>NUCLEOTIDE SEQUENCE [LARGE SCALE GENOMIC DNA]</scope>
    <source>
        <strain evidence="5">cv. Kellogg 1175</strain>
        <tissue evidence="4">Leaf</tissue>
    </source>
</reference>
<dbReference type="OrthoDB" id="637682at2759"/>
<gene>
    <name evidence="4" type="ORF">BAE44_0001148</name>
</gene>
<evidence type="ECO:0000313" key="5">
    <source>
        <dbReference type="Proteomes" id="UP000095767"/>
    </source>
</evidence>